<evidence type="ECO:0000256" key="3">
    <source>
        <dbReference type="SAM" id="SignalP"/>
    </source>
</evidence>
<dbReference type="PANTHER" id="PTHR30535">
    <property type="entry name" value="VITAMIN B12-BINDING PROTEIN"/>
    <property type="match status" value="1"/>
</dbReference>
<gene>
    <name evidence="5" type="ORF">HMPREF1318_1072</name>
</gene>
<dbReference type="PROSITE" id="PS50983">
    <property type="entry name" value="FE_B12_PBP"/>
    <property type="match status" value="1"/>
</dbReference>
<dbReference type="EMBL" id="AKFT01000188">
    <property type="protein sequence ID" value="EJF38622.1"/>
    <property type="molecule type" value="Genomic_DNA"/>
</dbReference>
<evidence type="ECO:0000256" key="2">
    <source>
        <dbReference type="SAM" id="MobiDB-lite"/>
    </source>
</evidence>
<dbReference type="eggNOG" id="COG0614">
    <property type="taxonomic scope" value="Bacteria"/>
</dbReference>
<keyword evidence="3" id="KW-0732">Signal</keyword>
<proteinExistence type="inferred from homology"/>
<feature type="signal peptide" evidence="3">
    <location>
        <begin position="1"/>
        <end position="22"/>
    </location>
</feature>
<dbReference type="OrthoDB" id="9775594at2"/>
<feature type="domain" description="Fe/B12 periplasmic-binding" evidence="4">
    <location>
        <begin position="59"/>
        <end position="336"/>
    </location>
</feature>
<dbReference type="InterPro" id="IPR050902">
    <property type="entry name" value="ABC_Transporter_SBP"/>
</dbReference>
<organism evidence="5 6">
    <name type="scientific">Actinomyces massiliensis F0489</name>
    <dbReference type="NCBI Taxonomy" id="1125718"/>
    <lineage>
        <taxon>Bacteria</taxon>
        <taxon>Bacillati</taxon>
        <taxon>Actinomycetota</taxon>
        <taxon>Actinomycetes</taxon>
        <taxon>Actinomycetales</taxon>
        <taxon>Actinomycetaceae</taxon>
        <taxon>Actinomyces</taxon>
    </lineage>
</organism>
<evidence type="ECO:0000256" key="1">
    <source>
        <dbReference type="ARBA" id="ARBA00008814"/>
    </source>
</evidence>
<accession>J0N2N5</accession>
<dbReference type="Pfam" id="PF01497">
    <property type="entry name" value="Peripla_BP_2"/>
    <property type="match status" value="1"/>
</dbReference>
<dbReference type="AlphaFoldDB" id="J0N2N5"/>
<dbReference type="GO" id="GO:0071281">
    <property type="term" value="P:cellular response to iron ion"/>
    <property type="evidence" value="ECO:0007669"/>
    <property type="project" value="TreeGrafter"/>
</dbReference>
<feature type="compositionally biased region" description="Gly residues" evidence="2">
    <location>
        <begin position="28"/>
        <end position="39"/>
    </location>
</feature>
<evidence type="ECO:0000259" key="4">
    <source>
        <dbReference type="PROSITE" id="PS50983"/>
    </source>
</evidence>
<dbReference type="Proteomes" id="UP000002941">
    <property type="component" value="Unassembled WGS sequence"/>
</dbReference>
<protein>
    <submittedName>
        <fullName evidence="5">Oligopeptide ABC transporter, oligopeptide-binding protein</fullName>
    </submittedName>
</protein>
<dbReference type="PANTHER" id="PTHR30535:SF34">
    <property type="entry name" value="MOLYBDATE-BINDING PROTEIN MOLA"/>
    <property type="match status" value="1"/>
</dbReference>
<keyword evidence="6" id="KW-1185">Reference proteome</keyword>
<reference evidence="5 6" key="1">
    <citation type="submission" date="2012-05" db="EMBL/GenBank/DDBJ databases">
        <authorList>
            <person name="Harkins D.M."/>
            <person name="Madupu R."/>
            <person name="Durkin A.S."/>
            <person name="Torralba M."/>
            <person name="Methe B."/>
            <person name="Sutton G.G."/>
            <person name="Nelson K.E."/>
        </authorList>
    </citation>
    <scope>NUCLEOTIDE SEQUENCE [LARGE SCALE GENOMIC DNA]</scope>
    <source>
        <strain evidence="5 6">F0489</strain>
    </source>
</reference>
<dbReference type="Gene3D" id="3.40.50.1980">
    <property type="entry name" value="Nitrogenase molybdenum iron protein domain"/>
    <property type="match status" value="2"/>
</dbReference>
<sequence>MQLSRKHFLLTSLTAATGTALAACSGSNGSGSGGSGDGGTRTITDHGDKQVTLPATVTRVAIDQIPIESTYIAYFDGSAPNLVGMSAARVAALKDTIAAEIAPEILEVDTSYYDNGELNVESLLALNVDVVLYNASNDKHGQLFEQAGIPAVGFTTEGDPTSTYADWMHLLEDVFDEPGKMTDKIALGTGYVEDAQARAAQIAEADKLSTFVLMGVKDGMITVAAGTEGWFTDSWAKRMNYTDSAKDLTGSAAPTELETVLGWDPDCILVTGKGMSDLTAKDILAGSAGGVDFTQLKAYENKAVYSTGLGMWNWFTPNPDAPLAAYWVGSSLYPDKFTDIDLPALTKDYYKQMYAFDLTDDQVTTIINPDA</sequence>
<comment type="similarity">
    <text evidence="1">Belongs to the bacterial solute-binding protein 8 family.</text>
</comment>
<dbReference type="SUPFAM" id="SSF53807">
    <property type="entry name" value="Helical backbone' metal receptor"/>
    <property type="match status" value="1"/>
</dbReference>
<evidence type="ECO:0000313" key="5">
    <source>
        <dbReference type="EMBL" id="EJF38622.1"/>
    </source>
</evidence>
<evidence type="ECO:0000313" key="6">
    <source>
        <dbReference type="Proteomes" id="UP000002941"/>
    </source>
</evidence>
<feature type="region of interest" description="Disordered" evidence="2">
    <location>
        <begin position="26"/>
        <end position="47"/>
    </location>
</feature>
<dbReference type="PATRIC" id="fig|1125718.3.peg.2432"/>
<dbReference type="RefSeq" id="WP_008732960.1">
    <property type="nucleotide sequence ID" value="NZ_AKFT01000188.1"/>
</dbReference>
<dbReference type="InterPro" id="IPR002491">
    <property type="entry name" value="ABC_transptr_periplasmic_BD"/>
</dbReference>
<name>J0N2N5_9ACTO</name>
<comment type="caution">
    <text evidence="5">The sequence shown here is derived from an EMBL/GenBank/DDBJ whole genome shotgun (WGS) entry which is preliminary data.</text>
</comment>
<feature type="chain" id="PRO_5003736756" evidence="3">
    <location>
        <begin position="23"/>
        <end position="371"/>
    </location>
</feature>
<dbReference type="PROSITE" id="PS51257">
    <property type="entry name" value="PROKAR_LIPOPROTEIN"/>
    <property type="match status" value="1"/>
</dbReference>